<protein>
    <submittedName>
        <fullName evidence="1">Uncharacterized protein YdaT</fullName>
    </submittedName>
</protein>
<reference evidence="1" key="1">
    <citation type="submission" date="2023-07" db="EMBL/GenBank/DDBJ databases">
        <title>Sorghum-associated microbial communities from plants grown in Nebraska, USA.</title>
        <authorList>
            <person name="Schachtman D."/>
        </authorList>
    </citation>
    <scope>NUCLEOTIDE SEQUENCE</scope>
    <source>
        <strain evidence="1">2697</strain>
    </source>
</reference>
<comment type="caution">
    <text evidence="1">The sequence shown here is derived from an EMBL/GenBank/DDBJ whole genome shotgun (WGS) entry which is preliminary data.</text>
</comment>
<keyword evidence="2" id="KW-1185">Reference proteome</keyword>
<evidence type="ECO:0000313" key="1">
    <source>
        <dbReference type="EMBL" id="MDR6781951.1"/>
    </source>
</evidence>
<gene>
    <name evidence="1" type="ORF">J2X78_000503</name>
</gene>
<dbReference type="Proteomes" id="UP001246858">
    <property type="component" value="Unassembled WGS sequence"/>
</dbReference>
<organism evidence="1 2">
    <name type="scientific">Pedobacter africanus</name>
    <dbReference type="NCBI Taxonomy" id="151894"/>
    <lineage>
        <taxon>Bacteria</taxon>
        <taxon>Pseudomonadati</taxon>
        <taxon>Bacteroidota</taxon>
        <taxon>Sphingobacteriia</taxon>
        <taxon>Sphingobacteriales</taxon>
        <taxon>Sphingobacteriaceae</taxon>
        <taxon>Pedobacter</taxon>
    </lineage>
</organism>
<proteinExistence type="predicted"/>
<accession>A0ACC6KS78</accession>
<name>A0ACC6KS78_9SPHI</name>
<evidence type="ECO:0000313" key="2">
    <source>
        <dbReference type="Proteomes" id="UP001246858"/>
    </source>
</evidence>
<dbReference type="EMBL" id="JAVDTF010000001">
    <property type="protein sequence ID" value="MDR6781951.1"/>
    <property type="molecule type" value="Genomic_DNA"/>
</dbReference>
<sequence>MPWYNGDYPPSFKNQPKYIRDKATEIANEILQESGDEGLAIATGLKKAREYFEEHPEALGDDQPDPDEIREQYAIEDDSDTLEPFDDENEHRIIDMDDPAEVAYWAAQFQISEEYLKTVVLLNGNEVKEIKKYLSV</sequence>